<dbReference type="Pfam" id="PF14392">
    <property type="entry name" value="zf-CCHC_4"/>
    <property type="match status" value="1"/>
</dbReference>
<reference evidence="2" key="2">
    <citation type="submission" date="2021-01" db="UniProtKB">
        <authorList>
            <consortium name="EnsemblPlants"/>
        </authorList>
    </citation>
    <scope>IDENTIFICATION</scope>
</reference>
<proteinExistence type="predicted"/>
<dbReference type="InterPro" id="IPR025836">
    <property type="entry name" value="Zn_knuckle_CX2CX4HX4C"/>
</dbReference>
<evidence type="ECO:0000259" key="1">
    <source>
        <dbReference type="Pfam" id="PF14392"/>
    </source>
</evidence>
<dbReference type="Proteomes" id="UP000594261">
    <property type="component" value="Chromosome 10"/>
</dbReference>
<evidence type="ECO:0000313" key="2">
    <source>
        <dbReference type="EnsemblPlants" id="QL10p061240:mrna:CDS:1"/>
    </source>
</evidence>
<protein>
    <recommendedName>
        <fullName evidence="1">Zinc knuckle CX2CX4HX4C domain-containing protein</fullName>
    </recommendedName>
</protein>
<accession>A0A7N2MTA8</accession>
<dbReference type="AlphaFoldDB" id="A0A7N2MTA8"/>
<keyword evidence="3" id="KW-1185">Reference proteome</keyword>
<evidence type="ECO:0000313" key="3">
    <source>
        <dbReference type="Proteomes" id="UP000594261"/>
    </source>
</evidence>
<dbReference type="EMBL" id="LRBV02000010">
    <property type="status" value="NOT_ANNOTATED_CDS"/>
    <property type="molecule type" value="Genomic_DNA"/>
</dbReference>
<dbReference type="EnsemblPlants" id="QL10p061240:mrna">
    <property type="protein sequence ID" value="QL10p061240:mrna:CDS:1"/>
    <property type="gene ID" value="QL10p061240"/>
</dbReference>
<sequence length="278" mass="30886">MPRDDSNWRGGNFLHVRVAIDVSELLCRGRRVEFDEDDEDRMSFTYERLPNLCYWCGLLMHDEKDCAIWLRSKGSLSRSDQQFGPWIRADQFNPAKKFVVEVRGYERSKSKQTHSEGMGTSKLLTVQSKSQEPFVMVDSDANSGRVVVSEGLEKMGQPQSLENFQAVLQEIDEAIHGDNVVQNPKQLAVESSLNLGGMDAGLKGPVCMHGTGSSVLSMKEDNYQLGKEVNVECDTLFSPGWSSKSTGKKAKKFSGLGAVSKAQQLTRSPIRESITVGN</sequence>
<dbReference type="InParanoid" id="A0A7N2MTA8"/>
<feature type="domain" description="Zinc knuckle CX2CX4HX4C" evidence="1">
    <location>
        <begin position="20"/>
        <end position="67"/>
    </location>
</feature>
<reference evidence="2 3" key="1">
    <citation type="journal article" date="2016" name="G3 (Bethesda)">
        <title>First Draft Assembly and Annotation of the Genome of a California Endemic Oak Quercus lobata Nee (Fagaceae).</title>
        <authorList>
            <person name="Sork V.L."/>
            <person name="Fitz-Gibbon S.T."/>
            <person name="Puiu D."/>
            <person name="Crepeau M."/>
            <person name="Gugger P.F."/>
            <person name="Sherman R."/>
            <person name="Stevens K."/>
            <person name="Langley C.H."/>
            <person name="Pellegrini M."/>
            <person name="Salzberg S.L."/>
        </authorList>
    </citation>
    <scope>NUCLEOTIDE SEQUENCE [LARGE SCALE GENOMIC DNA]</scope>
    <source>
        <strain evidence="2 3">cv. SW786</strain>
    </source>
</reference>
<dbReference type="Gramene" id="QL10p061240:mrna">
    <property type="protein sequence ID" value="QL10p061240:mrna:CDS:1"/>
    <property type="gene ID" value="QL10p061240"/>
</dbReference>
<name>A0A7N2MTA8_QUELO</name>
<organism evidence="2 3">
    <name type="scientific">Quercus lobata</name>
    <name type="common">Valley oak</name>
    <dbReference type="NCBI Taxonomy" id="97700"/>
    <lineage>
        <taxon>Eukaryota</taxon>
        <taxon>Viridiplantae</taxon>
        <taxon>Streptophyta</taxon>
        <taxon>Embryophyta</taxon>
        <taxon>Tracheophyta</taxon>
        <taxon>Spermatophyta</taxon>
        <taxon>Magnoliopsida</taxon>
        <taxon>eudicotyledons</taxon>
        <taxon>Gunneridae</taxon>
        <taxon>Pentapetalae</taxon>
        <taxon>rosids</taxon>
        <taxon>fabids</taxon>
        <taxon>Fagales</taxon>
        <taxon>Fagaceae</taxon>
        <taxon>Quercus</taxon>
    </lineage>
</organism>